<evidence type="ECO:0000259" key="2">
    <source>
        <dbReference type="Pfam" id="PF00144"/>
    </source>
</evidence>
<protein>
    <submittedName>
        <fullName evidence="3">Beta-lactamase family protein</fullName>
    </submittedName>
</protein>
<dbReference type="PANTHER" id="PTHR46825:SF7">
    <property type="entry name" value="D-ALANYL-D-ALANINE CARBOXYPEPTIDASE"/>
    <property type="match status" value="1"/>
</dbReference>
<dbReference type="EMBL" id="VWSG01000002">
    <property type="protein sequence ID" value="KAA5537813.1"/>
    <property type="molecule type" value="Genomic_DNA"/>
</dbReference>
<proteinExistence type="predicted"/>
<gene>
    <name evidence="3" type="ORF">F0460_03895</name>
</gene>
<dbReference type="InterPro" id="IPR001466">
    <property type="entry name" value="Beta-lactam-related"/>
</dbReference>
<feature type="signal peptide" evidence="1">
    <location>
        <begin position="1"/>
        <end position="19"/>
    </location>
</feature>
<comment type="caution">
    <text evidence="3">The sequence shown here is derived from an EMBL/GenBank/DDBJ whole genome shotgun (WGS) entry which is preliminary data.</text>
</comment>
<keyword evidence="1" id="KW-0732">Signal</keyword>
<name>A0A5M6CS35_9FLAO</name>
<dbReference type="Proteomes" id="UP000325141">
    <property type="component" value="Unassembled WGS sequence"/>
</dbReference>
<keyword evidence="4" id="KW-1185">Reference proteome</keyword>
<evidence type="ECO:0000256" key="1">
    <source>
        <dbReference type="SAM" id="SignalP"/>
    </source>
</evidence>
<reference evidence="3 4" key="1">
    <citation type="submission" date="2019-09" db="EMBL/GenBank/DDBJ databases">
        <title>Genome sequence and assembly of Flavobacterium sp.</title>
        <authorList>
            <person name="Chhetri G."/>
        </authorList>
    </citation>
    <scope>NUCLEOTIDE SEQUENCE [LARGE SCALE GENOMIC DNA]</scope>
    <source>
        <strain evidence="3 4">SNL9</strain>
    </source>
</reference>
<organism evidence="3 4">
    <name type="scientific">Paenimyroides baculatum</name>
    <dbReference type="NCBI Taxonomy" id="2608000"/>
    <lineage>
        <taxon>Bacteria</taxon>
        <taxon>Pseudomonadati</taxon>
        <taxon>Bacteroidota</taxon>
        <taxon>Flavobacteriia</taxon>
        <taxon>Flavobacteriales</taxon>
        <taxon>Flavobacteriaceae</taxon>
        <taxon>Paenimyroides</taxon>
    </lineage>
</organism>
<dbReference type="PANTHER" id="PTHR46825">
    <property type="entry name" value="D-ALANYL-D-ALANINE-CARBOXYPEPTIDASE/ENDOPEPTIDASE AMPH"/>
    <property type="match status" value="1"/>
</dbReference>
<dbReference type="InterPro" id="IPR050491">
    <property type="entry name" value="AmpC-like"/>
</dbReference>
<sequence length="438" mass="49254">MRQTLLLCITLVTAGALYAQNFSEGKMDSLFTILKQKDKYMGSIALSENGKIIYTNAVGFADIEAVKKADTQTRYRIGSVSKLFTATLVMKAVEEKKISLQQTLDAYFPKIKNSDKITIHQLLNHRSGIHNFTDDDEYFEYYTQQQTKYQILTIIEKGNSDFEPDTKAAYSNSNYVLLGYILEKVYQAEYSVILNEKITKPLNLTNTFVGGKINPNKNEAFSYDFKETWQKEPETDLSIPAGAGALVSTPIDLVIFIESLFNGKIISQKSLEIMKTIKDGYGSGMFELPNTGKTNYGHDGAIDRFNSLVTYLPADKLAIAIISNGGVYKNENILLCAVNSYYDKPFELPTFENLMVSIKILEQYTGEYSSEQLPIKITVDIDENQLTAQATGQKAFHLEASSETVFKFEKAGIVLEFDAQKNQMILKQAGKEFKLNKQ</sequence>
<dbReference type="AlphaFoldDB" id="A0A5M6CS35"/>
<dbReference type="Gene3D" id="3.40.710.10">
    <property type="entry name" value="DD-peptidase/beta-lactamase superfamily"/>
    <property type="match status" value="1"/>
</dbReference>
<feature type="chain" id="PRO_5024302749" evidence="1">
    <location>
        <begin position="20"/>
        <end position="438"/>
    </location>
</feature>
<evidence type="ECO:0000313" key="4">
    <source>
        <dbReference type="Proteomes" id="UP000325141"/>
    </source>
</evidence>
<evidence type="ECO:0000313" key="3">
    <source>
        <dbReference type="EMBL" id="KAA5537813.1"/>
    </source>
</evidence>
<dbReference type="InterPro" id="IPR012338">
    <property type="entry name" value="Beta-lactam/transpept-like"/>
</dbReference>
<accession>A0A5M6CS35</accession>
<dbReference type="SUPFAM" id="SSF56601">
    <property type="entry name" value="beta-lactamase/transpeptidase-like"/>
    <property type="match status" value="1"/>
</dbReference>
<dbReference type="Pfam" id="PF00144">
    <property type="entry name" value="Beta-lactamase"/>
    <property type="match status" value="1"/>
</dbReference>
<dbReference type="RefSeq" id="WP_150010443.1">
    <property type="nucleotide sequence ID" value="NZ_VWSG01000002.1"/>
</dbReference>
<feature type="domain" description="Beta-lactamase-related" evidence="2">
    <location>
        <begin position="43"/>
        <end position="326"/>
    </location>
</feature>